<organism evidence="2 3">
    <name type="scientific">Mycobacterium phage Julie1</name>
    <dbReference type="NCBI Taxonomy" id="1463812"/>
    <lineage>
        <taxon>Viruses</taxon>
        <taxon>Duplodnaviria</taxon>
        <taxon>Heunggongvirae</taxon>
        <taxon>Uroviricota</taxon>
        <taxon>Caudoviricetes</taxon>
        <taxon>Bclasvirinae</taxon>
        <taxon>Julieunavirus</taxon>
        <taxon>Julieunavirus julie1</taxon>
    </lineage>
</organism>
<name>W8EER8_9CAUD</name>
<keyword evidence="3" id="KW-1185">Reference proteome</keyword>
<reference evidence="2 3" key="1">
    <citation type="journal article" date="2014" name="Genome Announc.">
        <title>Complete genome sequences of nine mycobacteriophages.</title>
        <authorList>
            <person name="Franceschelli J.J."/>
            <person name="Suarez C.A."/>
            <person name="Teran L."/>
            <person name="Raya R.R."/>
            <person name="Morbidoni H.R."/>
        </authorList>
    </citation>
    <scope>NUCLEOTIDE SEQUENCE [LARGE SCALE GENOMIC DNA]</scope>
</reference>
<evidence type="ECO:0000256" key="1">
    <source>
        <dbReference type="SAM" id="MobiDB-lite"/>
    </source>
</evidence>
<accession>W8EER8</accession>
<dbReference type="Proteomes" id="UP000203096">
    <property type="component" value="Segment"/>
</dbReference>
<evidence type="ECO:0000313" key="2">
    <source>
        <dbReference type="EMBL" id="AHJ88570.1"/>
    </source>
</evidence>
<dbReference type="KEGG" id="vg:18505934"/>
<feature type="region of interest" description="Disordered" evidence="1">
    <location>
        <begin position="189"/>
        <end position="226"/>
    </location>
</feature>
<dbReference type="EMBL" id="KJ433976">
    <property type="protein sequence ID" value="AHJ88570.1"/>
    <property type="molecule type" value="Genomic_DNA"/>
</dbReference>
<evidence type="ECO:0000313" key="3">
    <source>
        <dbReference type="Proteomes" id="UP000203096"/>
    </source>
</evidence>
<proteinExistence type="predicted"/>
<gene>
    <name evidence="2" type="ORF">Jolie1_070</name>
</gene>
<dbReference type="GeneID" id="18505934"/>
<protein>
    <submittedName>
        <fullName evidence="2">Uncharacterized protein</fullName>
    </submittedName>
</protein>
<dbReference type="RefSeq" id="YP_009009270.1">
    <property type="nucleotide sequence ID" value="NC_023600.1"/>
</dbReference>
<sequence length="226" mass="24113">MSLPEDGDFVAPSDDTPRWAPDDQLLPALLAGSTTIRYADLARGDRAWAIAGLRLNGVTAEAIADQMDCSLRQVRAVAAEPAAILARFYMVESEAFADTLRMLQGDLARLSRELTETAAERDRYKGHLGRMIDAALVGDLGPTFARCGHPKTRYNTYTAPKTGKTSCRMCHAEAQAEYRARLKAASSAAPVGTLSPWPRATDHAERAPACAEGGPPSPDAGTAGLT</sequence>